<gene>
    <name evidence="1" type="ORF">SAMN05444408_1215</name>
</gene>
<dbReference type="RefSeq" id="WP_072886236.1">
    <property type="nucleotide sequence ID" value="NZ_FQVO01000021.1"/>
</dbReference>
<dbReference type="SUPFAM" id="SSF141694">
    <property type="entry name" value="AF2212/PG0164-like"/>
    <property type="match status" value="1"/>
</dbReference>
<evidence type="ECO:0008006" key="3">
    <source>
        <dbReference type="Google" id="ProtNLM"/>
    </source>
</evidence>
<sequence>MEGYFKDKQIVRQLEKSKGGYFFLIINSETVEQLTRKKQTRLICRLDGKISFQCGLNHYGDGNFFIIISSKNMKAINKNDGDLIYFEISEDPNPLGAEIPETVQILLEQDAVLKEKFDLLTDGKKRSILFQVNKIKDIDKQVIKTIGLINNPNMGRPKKL</sequence>
<accession>A0A1M5BNV9</accession>
<evidence type="ECO:0000313" key="1">
    <source>
        <dbReference type="EMBL" id="SHF44080.1"/>
    </source>
</evidence>
<protein>
    <recommendedName>
        <fullName evidence="3">Bacteriocin-protection, YdeI or OmpD-Associated</fullName>
    </recommendedName>
</protein>
<evidence type="ECO:0000313" key="2">
    <source>
        <dbReference type="Proteomes" id="UP000184236"/>
    </source>
</evidence>
<dbReference type="AlphaFoldDB" id="A0A1M5BNV9"/>
<organism evidence="1 2">
    <name type="scientific">Chryseobacterium takakiae</name>
    <dbReference type="NCBI Taxonomy" id="1302685"/>
    <lineage>
        <taxon>Bacteria</taxon>
        <taxon>Pseudomonadati</taxon>
        <taxon>Bacteroidota</taxon>
        <taxon>Flavobacteriia</taxon>
        <taxon>Flavobacteriales</taxon>
        <taxon>Weeksellaceae</taxon>
        <taxon>Chryseobacterium group</taxon>
        <taxon>Chryseobacterium</taxon>
    </lineage>
</organism>
<dbReference type="EMBL" id="FQVO01000021">
    <property type="protein sequence ID" value="SHF44080.1"/>
    <property type="molecule type" value="Genomic_DNA"/>
</dbReference>
<dbReference type="Proteomes" id="UP000184236">
    <property type="component" value="Unassembled WGS sequence"/>
</dbReference>
<dbReference type="InterPro" id="IPR037079">
    <property type="entry name" value="AF2212/PG0164-like_sf"/>
</dbReference>
<dbReference type="Gene3D" id="2.40.30.100">
    <property type="entry name" value="AF2212/PG0164-like"/>
    <property type="match status" value="1"/>
</dbReference>
<proteinExistence type="predicted"/>
<keyword evidence="2" id="KW-1185">Reference proteome</keyword>
<dbReference type="STRING" id="1302685.SAMN05444408_1215"/>
<reference evidence="2" key="1">
    <citation type="submission" date="2016-11" db="EMBL/GenBank/DDBJ databases">
        <authorList>
            <person name="Varghese N."/>
            <person name="Submissions S."/>
        </authorList>
    </citation>
    <scope>NUCLEOTIDE SEQUENCE [LARGE SCALE GENOMIC DNA]</scope>
    <source>
        <strain evidence="2">DSM 26898</strain>
    </source>
</reference>
<dbReference type="OrthoDB" id="959664at2"/>
<dbReference type="InterPro" id="IPR015018">
    <property type="entry name" value="DUF1905"/>
</dbReference>
<name>A0A1M5BNV9_9FLAO</name>
<dbReference type="Pfam" id="PF08922">
    <property type="entry name" value="DUF1905"/>
    <property type="match status" value="1"/>
</dbReference>